<dbReference type="InterPro" id="IPR004638">
    <property type="entry name" value="EmrB-like"/>
</dbReference>
<dbReference type="EMBL" id="WOGT01000001">
    <property type="protein sequence ID" value="MUN53633.1"/>
    <property type="molecule type" value="Genomic_DNA"/>
</dbReference>
<evidence type="ECO:0000256" key="8">
    <source>
        <dbReference type="SAM" id="MobiDB-lite"/>
    </source>
</evidence>
<dbReference type="PROSITE" id="PS50850">
    <property type="entry name" value="MFS"/>
    <property type="match status" value="1"/>
</dbReference>
<accession>A0A7K1LEX0</accession>
<dbReference type="GO" id="GO:0022857">
    <property type="term" value="F:transmembrane transporter activity"/>
    <property type="evidence" value="ECO:0007669"/>
    <property type="project" value="InterPro"/>
</dbReference>
<feature type="region of interest" description="Disordered" evidence="8">
    <location>
        <begin position="1"/>
        <end position="31"/>
    </location>
</feature>
<sequence>MSSDASHTNSRTPSVQQDDAAARSESDSDRSPEVLTTRHIVSVLAVLVVSALIMILNETVLSVAIPDIMNDFGISAATAQWLTTGFLLTMACIIPTTGWMLERFTIKRLFVVALSLFVVGTALATFAQNFPTILAGRIIQAGGTGIVLPLLMTSTLIMVPPARRGTVMGLNSVVIAVAPAIGPTLSGIIVNALSWHWVFGLMLPMGVLVLFTGSLVLKPTGQTRALPLDVPSVLLAIVGFGGIVYALGSVSAIVAGNPVPLIGLVLGVIGLSLFVSRQRRLQRNSESAFLDLRPFGVRNFRLGVSVLMIAMALMLGSVMVLPILLQSGMGFSVLTVGLVMLPGGLIQGLLSPLIGRAYDKFGPRPVVIPGTILLTAGEWLFFLVAPGTGIAYIVGVHITFSLGMAMIMTPMMTVALGSLPHKLYGHGSAIMNTLQQLGGATGTALLTAALTLGAAVAVVGGASDNDAQISGAHVAFGFGGVLGVVAILIAPFISKVKEEDDAAR</sequence>
<keyword evidence="4" id="KW-1003">Cell membrane</keyword>
<evidence type="ECO:0000256" key="3">
    <source>
        <dbReference type="ARBA" id="ARBA00022448"/>
    </source>
</evidence>
<gene>
    <name evidence="11" type="ORF">GMA10_00030</name>
</gene>
<evidence type="ECO:0000256" key="4">
    <source>
        <dbReference type="ARBA" id="ARBA00022475"/>
    </source>
</evidence>
<dbReference type="OrthoDB" id="9812221at2"/>
<dbReference type="CDD" id="cd17503">
    <property type="entry name" value="MFS_LmrB_MDR_like"/>
    <property type="match status" value="1"/>
</dbReference>
<name>A0A7K1LEX0_9MICC</name>
<feature type="transmembrane region" description="Helical" evidence="9">
    <location>
        <begin position="366"/>
        <end position="384"/>
    </location>
</feature>
<feature type="transmembrane region" description="Helical" evidence="9">
    <location>
        <begin position="228"/>
        <end position="247"/>
    </location>
</feature>
<keyword evidence="7 9" id="KW-0472">Membrane</keyword>
<keyword evidence="5 9" id="KW-0812">Transmembrane</keyword>
<dbReference type="AlphaFoldDB" id="A0A7K1LEX0"/>
<evidence type="ECO:0000256" key="7">
    <source>
        <dbReference type="ARBA" id="ARBA00023136"/>
    </source>
</evidence>
<keyword evidence="6 9" id="KW-1133">Transmembrane helix</keyword>
<dbReference type="Proteomes" id="UP000462152">
    <property type="component" value="Unassembled WGS sequence"/>
</dbReference>
<evidence type="ECO:0000259" key="10">
    <source>
        <dbReference type="PROSITE" id="PS50850"/>
    </source>
</evidence>
<feature type="transmembrane region" description="Helical" evidence="9">
    <location>
        <begin position="195"/>
        <end position="216"/>
    </location>
</feature>
<feature type="transmembrane region" description="Helical" evidence="9">
    <location>
        <begin position="40"/>
        <end position="61"/>
    </location>
</feature>
<dbReference type="InterPro" id="IPR011701">
    <property type="entry name" value="MFS"/>
</dbReference>
<feature type="domain" description="Major facilitator superfamily (MFS) profile" evidence="10">
    <location>
        <begin position="43"/>
        <end position="498"/>
    </location>
</feature>
<feature type="transmembrane region" description="Helical" evidence="9">
    <location>
        <begin position="390"/>
        <end position="416"/>
    </location>
</feature>
<feature type="transmembrane region" description="Helical" evidence="9">
    <location>
        <begin position="253"/>
        <end position="275"/>
    </location>
</feature>
<comment type="similarity">
    <text evidence="2">Belongs to the major facilitator superfamily. EmrB family.</text>
</comment>
<protein>
    <submittedName>
        <fullName evidence="11">DHA2 family efflux MFS transporter permease subunit</fullName>
    </submittedName>
</protein>
<evidence type="ECO:0000256" key="2">
    <source>
        <dbReference type="ARBA" id="ARBA00008537"/>
    </source>
</evidence>
<feature type="transmembrane region" description="Helical" evidence="9">
    <location>
        <begin position="437"/>
        <end position="462"/>
    </location>
</feature>
<dbReference type="PANTHER" id="PTHR42718:SF9">
    <property type="entry name" value="MAJOR FACILITATOR SUPERFAMILY MULTIDRUG TRANSPORTER MFSC"/>
    <property type="match status" value="1"/>
</dbReference>
<comment type="subcellular location">
    <subcellularLocation>
        <location evidence="1">Cell membrane</location>
        <topology evidence="1">Multi-pass membrane protein</topology>
    </subcellularLocation>
</comment>
<keyword evidence="12" id="KW-1185">Reference proteome</keyword>
<dbReference type="InterPro" id="IPR036259">
    <property type="entry name" value="MFS_trans_sf"/>
</dbReference>
<feature type="transmembrane region" description="Helical" evidence="9">
    <location>
        <begin position="474"/>
        <end position="494"/>
    </location>
</feature>
<dbReference type="PRINTS" id="PR01036">
    <property type="entry name" value="TCRTETB"/>
</dbReference>
<feature type="compositionally biased region" description="Polar residues" evidence="8">
    <location>
        <begin position="1"/>
        <end position="17"/>
    </location>
</feature>
<evidence type="ECO:0000256" key="9">
    <source>
        <dbReference type="SAM" id="Phobius"/>
    </source>
</evidence>
<dbReference type="RefSeq" id="WP_129314639.1">
    <property type="nucleotide sequence ID" value="NZ_NOIQ01000002.1"/>
</dbReference>
<dbReference type="Gene3D" id="1.20.1250.20">
    <property type="entry name" value="MFS general substrate transporter like domains"/>
    <property type="match status" value="1"/>
</dbReference>
<evidence type="ECO:0000256" key="5">
    <source>
        <dbReference type="ARBA" id="ARBA00022692"/>
    </source>
</evidence>
<dbReference type="PANTHER" id="PTHR42718">
    <property type="entry name" value="MAJOR FACILITATOR SUPERFAMILY MULTIDRUG TRANSPORTER MFSC"/>
    <property type="match status" value="1"/>
</dbReference>
<dbReference type="Gene3D" id="1.20.1720.10">
    <property type="entry name" value="Multidrug resistance protein D"/>
    <property type="match status" value="1"/>
</dbReference>
<keyword evidence="3" id="KW-0813">Transport</keyword>
<reference evidence="11 12" key="1">
    <citation type="submission" date="2019-12" db="EMBL/GenBank/DDBJ databases">
        <authorList>
            <person name="Li J."/>
            <person name="Shi Y."/>
            <person name="Xu G."/>
            <person name="Xiao D."/>
            <person name="Ran X."/>
        </authorList>
    </citation>
    <scope>NUCLEOTIDE SEQUENCE [LARGE SCALE GENOMIC DNA]</scope>
    <source>
        <strain evidence="11 12">JCM 15915</strain>
    </source>
</reference>
<feature type="transmembrane region" description="Helical" evidence="9">
    <location>
        <begin position="108"/>
        <end position="126"/>
    </location>
</feature>
<organism evidence="11 12">
    <name type="scientific">Rothia koreensis</name>
    <dbReference type="NCBI Taxonomy" id="592378"/>
    <lineage>
        <taxon>Bacteria</taxon>
        <taxon>Bacillati</taxon>
        <taxon>Actinomycetota</taxon>
        <taxon>Actinomycetes</taxon>
        <taxon>Micrococcales</taxon>
        <taxon>Micrococcaceae</taxon>
        <taxon>Rothia</taxon>
    </lineage>
</organism>
<dbReference type="InterPro" id="IPR020846">
    <property type="entry name" value="MFS_dom"/>
</dbReference>
<feature type="transmembrane region" description="Helical" evidence="9">
    <location>
        <begin position="81"/>
        <end position="101"/>
    </location>
</feature>
<evidence type="ECO:0000256" key="1">
    <source>
        <dbReference type="ARBA" id="ARBA00004651"/>
    </source>
</evidence>
<feature type="compositionally biased region" description="Basic and acidic residues" evidence="8">
    <location>
        <begin position="20"/>
        <end position="31"/>
    </location>
</feature>
<feature type="transmembrane region" description="Helical" evidence="9">
    <location>
        <begin position="331"/>
        <end position="354"/>
    </location>
</feature>
<evidence type="ECO:0000256" key="6">
    <source>
        <dbReference type="ARBA" id="ARBA00022989"/>
    </source>
</evidence>
<feature type="transmembrane region" description="Helical" evidence="9">
    <location>
        <begin position="170"/>
        <end position="189"/>
    </location>
</feature>
<dbReference type="NCBIfam" id="TIGR00711">
    <property type="entry name" value="efflux_EmrB"/>
    <property type="match status" value="1"/>
</dbReference>
<dbReference type="GO" id="GO:0005886">
    <property type="term" value="C:plasma membrane"/>
    <property type="evidence" value="ECO:0007669"/>
    <property type="project" value="UniProtKB-SubCell"/>
</dbReference>
<evidence type="ECO:0000313" key="11">
    <source>
        <dbReference type="EMBL" id="MUN53633.1"/>
    </source>
</evidence>
<dbReference type="Pfam" id="PF07690">
    <property type="entry name" value="MFS_1"/>
    <property type="match status" value="1"/>
</dbReference>
<evidence type="ECO:0000313" key="12">
    <source>
        <dbReference type="Proteomes" id="UP000462152"/>
    </source>
</evidence>
<proteinExistence type="inferred from homology"/>
<feature type="transmembrane region" description="Helical" evidence="9">
    <location>
        <begin position="302"/>
        <end position="325"/>
    </location>
</feature>
<comment type="caution">
    <text evidence="11">The sequence shown here is derived from an EMBL/GenBank/DDBJ whole genome shotgun (WGS) entry which is preliminary data.</text>
</comment>
<dbReference type="SUPFAM" id="SSF103473">
    <property type="entry name" value="MFS general substrate transporter"/>
    <property type="match status" value="1"/>
</dbReference>
<feature type="transmembrane region" description="Helical" evidence="9">
    <location>
        <begin position="138"/>
        <end position="158"/>
    </location>
</feature>